<gene>
    <name evidence="2" type="ORF">ODALV1_LOCUS24121</name>
</gene>
<feature type="transmembrane region" description="Helical" evidence="1">
    <location>
        <begin position="154"/>
        <end position="179"/>
    </location>
</feature>
<sequence>METSLVQQTYAFNEKLSKFHTKYFIRWDDNKREFVCDKTRKLCYIPWWISSFGGSLLFFITLFYQIVMQLVLKRVAMDLQMLSVSLLLAIDQLLSTGLNISLISTGKLMTQYYNEITHFHGNYFNSWSSYQEINGKIIRAHITNLIKGEKCDKVGLACLYIVVVLRSIPTSYLFTVVLFAKEPITFTAVDLASKADLNLISRIIVRIIAMFWGYLVMLELTRTLRIVLPFIIGATFMNHTLLIDINRAALSQRVKYYNELYWIHNHHEESAGWIVAIIMGVGYLISVLTGAISILGWKVLPITSYWLFPATWTIAIGVTLVALPFAAVSYEASVGVKRDLQWELCKMKSGAHRKYTKLKMKSLPPLGFMCGSFGVLTNGAKTGYFWAILKYTVDLLLLMTSFRRK</sequence>
<feature type="transmembrane region" description="Helical" evidence="1">
    <location>
        <begin position="47"/>
        <end position="67"/>
    </location>
</feature>
<dbReference type="EMBL" id="CAXLJM020000086">
    <property type="protein sequence ID" value="CAL8131307.1"/>
    <property type="molecule type" value="Genomic_DNA"/>
</dbReference>
<accession>A0ABP1RN05</accession>
<evidence type="ECO:0000313" key="3">
    <source>
        <dbReference type="Proteomes" id="UP001642540"/>
    </source>
</evidence>
<keyword evidence="1" id="KW-1133">Transmembrane helix</keyword>
<keyword evidence="3" id="KW-1185">Reference proteome</keyword>
<reference evidence="2 3" key="1">
    <citation type="submission" date="2024-08" db="EMBL/GenBank/DDBJ databases">
        <authorList>
            <person name="Cucini C."/>
            <person name="Frati F."/>
        </authorList>
    </citation>
    <scope>NUCLEOTIDE SEQUENCE [LARGE SCALE GENOMIC DNA]</scope>
</reference>
<feature type="transmembrane region" description="Helical" evidence="1">
    <location>
        <begin position="199"/>
        <end position="218"/>
    </location>
</feature>
<evidence type="ECO:0000256" key="1">
    <source>
        <dbReference type="SAM" id="Phobius"/>
    </source>
</evidence>
<feature type="transmembrane region" description="Helical" evidence="1">
    <location>
        <begin position="230"/>
        <end position="250"/>
    </location>
</feature>
<feature type="transmembrane region" description="Helical" evidence="1">
    <location>
        <begin position="307"/>
        <end position="330"/>
    </location>
</feature>
<organism evidence="2 3">
    <name type="scientific">Orchesella dallaii</name>
    <dbReference type="NCBI Taxonomy" id="48710"/>
    <lineage>
        <taxon>Eukaryota</taxon>
        <taxon>Metazoa</taxon>
        <taxon>Ecdysozoa</taxon>
        <taxon>Arthropoda</taxon>
        <taxon>Hexapoda</taxon>
        <taxon>Collembola</taxon>
        <taxon>Entomobryomorpha</taxon>
        <taxon>Entomobryoidea</taxon>
        <taxon>Orchesellidae</taxon>
        <taxon>Orchesellinae</taxon>
        <taxon>Orchesella</taxon>
    </lineage>
</organism>
<proteinExistence type="predicted"/>
<protein>
    <recommendedName>
        <fullName evidence="4">Odorant receptor</fullName>
    </recommendedName>
</protein>
<keyword evidence="1" id="KW-0812">Transmembrane</keyword>
<feature type="transmembrane region" description="Helical" evidence="1">
    <location>
        <begin position="79"/>
        <end position="102"/>
    </location>
</feature>
<evidence type="ECO:0000313" key="2">
    <source>
        <dbReference type="EMBL" id="CAL8131307.1"/>
    </source>
</evidence>
<keyword evidence="1" id="KW-0472">Membrane</keyword>
<evidence type="ECO:0008006" key="4">
    <source>
        <dbReference type="Google" id="ProtNLM"/>
    </source>
</evidence>
<name>A0ABP1RN05_9HEXA</name>
<comment type="caution">
    <text evidence="2">The sequence shown here is derived from an EMBL/GenBank/DDBJ whole genome shotgun (WGS) entry which is preliminary data.</text>
</comment>
<dbReference type="Proteomes" id="UP001642540">
    <property type="component" value="Unassembled WGS sequence"/>
</dbReference>
<feature type="transmembrane region" description="Helical" evidence="1">
    <location>
        <begin position="270"/>
        <end position="295"/>
    </location>
</feature>